<keyword evidence="4" id="KW-0378">Hydrolase</keyword>
<accession>A0A7J7ICZ0</accession>
<feature type="transmembrane region" description="Helical" evidence="7">
    <location>
        <begin position="235"/>
        <end position="254"/>
    </location>
</feature>
<name>A0A7J7ICZ0_9RHOD</name>
<feature type="transmembrane region" description="Helical" evidence="7">
    <location>
        <begin position="204"/>
        <end position="223"/>
    </location>
</feature>
<comment type="subcellular location">
    <subcellularLocation>
        <location evidence="1">Membrane</location>
        <topology evidence="1">Multi-pass membrane protein</topology>
    </subcellularLocation>
</comment>
<dbReference type="GO" id="GO:0016020">
    <property type="term" value="C:membrane"/>
    <property type="evidence" value="ECO:0007669"/>
    <property type="project" value="UniProtKB-SubCell"/>
</dbReference>
<feature type="domain" description="Peptidase S54 rhomboid" evidence="8">
    <location>
        <begin position="195"/>
        <end position="333"/>
    </location>
</feature>
<comment type="similarity">
    <text evidence="2">Belongs to the peptidase S54 family.</text>
</comment>
<evidence type="ECO:0000259" key="8">
    <source>
        <dbReference type="Pfam" id="PF01694"/>
    </source>
</evidence>
<evidence type="ECO:0000313" key="10">
    <source>
        <dbReference type="Proteomes" id="UP000530660"/>
    </source>
</evidence>
<keyword evidence="10" id="KW-1185">Reference proteome</keyword>
<organism evidence="9 10">
    <name type="scientific">Cyanidiococcus yangmingshanensis</name>
    <dbReference type="NCBI Taxonomy" id="2690220"/>
    <lineage>
        <taxon>Eukaryota</taxon>
        <taxon>Rhodophyta</taxon>
        <taxon>Bangiophyceae</taxon>
        <taxon>Cyanidiales</taxon>
        <taxon>Cyanidiaceae</taxon>
        <taxon>Cyanidiococcus</taxon>
    </lineage>
</organism>
<keyword evidence="3 7" id="KW-0812">Transmembrane</keyword>
<dbReference type="Proteomes" id="UP000530660">
    <property type="component" value="Unassembled WGS sequence"/>
</dbReference>
<evidence type="ECO:0000256" key="3">
    <source>
        <dbReference type="ARBA" id="ARBA00022692"/>
    </source>
</evidence>
<evidence type="ECO:0000256" key="7">
    <source>
        <dbReference type="SAM" id="Phobius"/>
    </source>
</evidence>
<dbReference type="EMBL" id="VWRR01000019">
    <property type="protein sequence ID" value="KAF6000554.1"/>
    <property type="molecule type" value="Genomic_DNA"/>
</dbReference>
<keyword evidence="5 7" id="KW-1133">Transmembrane helix</keyword>
<dbReference type="PANTHER" id="PTHR43731">
    <property type="entry name" value="RHOMBOID PROTEASE"/>
    <property type="match status" value="1"/>
</dbReference>
<dbReference type="SUPFAM" id="SSF144091">
    <property type="entry name" value="Rhomboid-like"/>
    <property type="match status" value="1"/>
</dbReference>
<comment type="caution">
    <text evidence="9">The sequence shown here is derived from an EMBL/GenBank/DDBJ whole genome shotgun (WGS) entry which is preliminary data.</text>
</comment>
<dbReference type="OrthoDB" id="418595at2759"/>
<dbReference type="GO" id="GO:0004252">
    <property type="term" value="F:serine-type endopeptidase activity"/>
    <property type="evidence" value="ECO:0007669"/>
    <property type="project" value="InterPro"/>
</dbReference>
<sequence>MNMNEEKTVYWNHGGVRSFRFGDGMRCCLAGSDRCERDSFRETSVRTLVSAFIPSLGPCVRGKRTACLLGERCAGSRLCFVRFGGRVTIGWRSQRRRALTRLYASADSDEREKTRVSLHEDKLPTGDDAPKPVQSRSYVALIPAPRPVLTTAIIGINILTYLAELYFEVEGKLSGANANVLLAFGAKINSAIAAGQLWRLFTPIFLHGGLLHLLSNTYALYAISYECEMAYGPLAFAMIYLASGAWGNLLSYWFTPYLSVGASSSIFGLFSAYIVYLANNYTILGRQARRQITVLIALVVFNFAFGSAPGDAIDNSAHLGGAIAGALLSEIVVPELTLRDTNGELIENLKADEVETLIRKGAKIDVRRKPAATVVSAGLWFSLLACGAALLRASPAENFGGSML</sequence>
<gene>
    <name evidence="9" type="primary">RHBDL2_1</name>
    <name evidence="9" type="ORF">F1559_001780</name>
</gene>
<keyword evidence="6 7" id="KW-0472">Membrane</keyword>
<evidence type="ECO:0000256" key="6">
    <source>
        <dbReference type="ARBA" id="ARBA00023136"/>
    </source>
</evidence>
<dbReference type="PANTHER" id="PTHR43731:SF14">
    <property type="entry name" value="PRESENILIN-ASSOCIATED RHOMBOID-LIKE PROTEIN, MITOCHONDRIAL"/>
    <property type="match status" value="1"/>
</dbReference>
<evidence type="ECO:0000256" key="5">
    <source>
        <dbReference type="ARBA" id="ARBA00022989"/>
    </source>
</evidence>
<feature type="transmembrane region" description="Helical" evidence="7">
    <location>
        <begin position="260"/>
        <end position="279"/>
    </location>
</feature>
<dbReference type="Gene3D" id="1.20.1540.10">
    <property type="entry name" value="Rhomboid-like"/>
    <property type="match status" value="1"/>
</dbReference>
<evidence type="ECO:0000313" key="9">
    <source>
        <dbReference type="EMBL" id="KAF6000554.1"/>
    </source>
</evidence>
<dbReference type="InterPro" id="IPR022764">
    <property type="entry name" value="Peptidase_S54_rhomboid_dom"/>
</dbReference>
<feature type="transmembrane region" description="Helical" evidence="7">
    <location>
        <begin position="370"/>
        <end position="391"/>
    </location>
</feature>
<evidence type="ECO:0000256" key="2">
    <source>
        <dbReference type="ARBA" id="ARBA00009045"/>
    </source>
</evidence>
<dbReference type="Pfam" id="PF01694">
    <property type="entry name" value="Rhomboid"/>
    <property type="match status" value="1"/>
</dbReference>
<protein>
    <submittedName>
        <fullName evidence="9">Rhomboid</fullName>
    </submittedName>
</protein>
<reference evidence="9 10" key="1">
    <citation type="journal article" date="2020" name="J. Phycol.">
        <title>Comparative genome analysis reveals Cyanidiococcus gen. nov., a new extremophilic red algal genus sister to Cyanidioschyzon (Cyanidioschyzonaceae, Rhodophyta).</title>
        <authorList>
            <person name="Liu S.-L."/>
            <person name="Chiang Y.-R."/>
            <person name="Yoon H.S."/>
            <person name="Fu H.-Y."/>
        </authorList>
    </citation>
    <scope>NUCLEOTIDE SEQUENCE [LARGE SCALE GENOMIC DNA]</scope>
    <source>
        <strain evidence="9 10">THAL066</strain>
    </source>
</reference>
<evidence type="ECO:0000256" key="4">
    <source>
        <dbReference type="ARBA" id="ARBA00022801"/>
    </source>
</evidence>
<dbReference type="InterPro" id="IPR035952">
    <property type="entry name" value="Rhomboid-like_sf"/>
</dbReference>
<dbReference type="InterPro" id="IPR050925">
    <property type="entry name" value="Rhomboid_protease_S54"/>
</dbReference>
<evidence type="ECO:0000256" key="1">
    <source>
        <dbReference type="ARBA" id="ARBA00004141"/>
    </source>
</evidence>
<dbReference type="AlphaFoldDB" id="A0A7J7ICZ0"/>
<proteinExistence type="inferred from homology"/>